<proteinExistence type="predicted"/>
<evidence type="ECO:0000259" key="9">
    <source>
        <dbReference type="PROSITE" id="PS50222"/>
    </source>
</evidence>
<dbReference type="InterPro" id="IPR018247">
    <property type="entry name" value="EF_Hand_1_Ca_BS"/>
</dbReference>
<feature type="domain" description="PH" evidence="6">
    <location>
        <begin position="825"/>
        <end position="957"/>
    </location>
</feature>
<dbReference type="SMART" id="SM00036">
    <property type="entry name" value="CNH"/>
    <property type="match status" value="1"/>
</dbReference>
<keyword evidence="1" id="KW-0597">Phosphoprotein</keyword>
<dbReference type="GO" id="GO:0005085">
    <property type="term" value="F:guanyl-nucleotide exchange factor activity"/>
    <property type="evidence" value="ECO:0007669"/>
    <property type="project" value="UniProtKB-KW"/>
</dbReference>
<feature type="domain" description="EF-hand" evidence="9">
    <location>
        <begin position="1675"/>
        <end position="1710"/>
    </location>
</feature>
<feature type="domain" description="DH" evidence="7">
    <location>
        <begin position="593"/>
        <end position="789"/>
    </location>
</feature>
<dbReference type="Pfam" id="PF00780">
    <property type="entry name" value="CNH"/>
    <property type="match status" value="1"/>
</dbReference>
<feature type="compositionally biased region" description="Low complexity" evidence="5">
    <location>
        <begin position="266"/>
        <end position="284"/>
    </location>
</feature>
<feature type="region of interest" description="Disordered" evidence="5">
    <location>
        <begin position="259"/>
        <end position="326"/>
    </location>
</feature>
<evidence type="ECO:0000256" key="1">
    <source>
        <dbReference type="ARBA" id="ARBA00022553"/>
    </source>
</evidence>
<dbReference type="InterPro" id="IPR001180">
    <property type="entry name" value="CNH_dom"/>
</dbReference>
<dbReference type="PRINTS" id="PR00081">
    <property type="entry name" value="GDHRDH"/>
</dbReference>
<dbReference type="FunFam" id="3.40.50.720:FF:000084">
    <property type="entry name" value="Short-chain dehydrogenase reductase"/>
    <property type="match status" value="1"/>
</dbReference>
<dbReference type="InterPro" id="IPR041675">
    <property type="entry name" value="PH_5"/>
</dbReference>
<dbReference type="InterPro" id="IPR035899">
    <property type="entry name" value="DBL_dom_sf"/>
</dbReference>
<dbReference type="Gene3D" id="1.20.900.10">
    <property type="entry name" value="Dbl homology (DH) domain"/>
    <property type="match status" value="1"/>
</dbReference>
<dbReference type="PROSITE" id="PS50010">
    <property type="entry name" value="DH_2"/>
    <property type="match status" value="1"/>
</dbReference>
<dbReference type="SMART" id="SM00054">
    <property type="entry name" value="EFh"/>
    <property type="match status" value="4"/>
</dbReference>
<dbReference type="SUPFAM" id="SSF51735">
    <property type="entry name" value="NAD(P)-binding Rossmann-fold domains"/>
    <property type="match status" value="1"/>
</dbReference>
<feature type="domain" description="EF-hand" evidence="9">
    <location>
        <begin position="1606"/>
        <end position="1641"/>
    </location>
</feature>
<name>A0A8F2VZT0_CANAR</name>
<feature type="region of interest" description="Disordered" evidence="5">
    <location>
        <begin position="1"/>
        <end position="229"/>
    </location>
</feature>
<dbReference type="Gene3D" id="2.30.29.30">
    <property type="entry name" value="Pleckstrin-homology domain (PH domain)/Phosphotyrosine-binding domain (PTB)"/>
    <property type="match status" value="1"/>
</dbReference>
<dbReference type="EMBL" id="CP076749">
    <property type="protein sequence ID" value="QWW22730.1"/>
    <property type="molecule type" value="Genomic_DNA"/>
</dbReference>
<dbReference type="PROSITE" id="PS50222">
    <property type="entry name" value="EF_HAND_2"/>
    <property type="match status" value="4"/>
</dbReference>
<feature type="compositionally biased region" description="Polar residues" evidence="5">
    <location>
        <begin position="134"/>
        <end position="143"/>
    </location>
</feature>
<dbReference type="InterPro" id="IPR001849">
    <property type="entry name" value="PH_domain"/>
</dbReference>
<dbReference type="PROSITE" id="PS00018">
    <property type="entry name" value="EF_HAND_1"/>
    <property type="match status" value="4"/>
</dbReference>
<evidence type="ECO:0008006" key="11">
    <source>
        <dbReference type="Google" id="ProtNLM"/>
    </source>
</evidence>
<keyword evidence="2" id="KW-0344">Guanine-nucleotide releasing factor</keyword>
<evidence type="ECO:0000259" key="8">
    <source>
        <dbReference type="PROSITE" id="PS50219"/>
    </source>
</evidence>
<feature type="domain" description="EF-hand" evidence="9">
    <location>
        <begin position="1716"/>
        <end position="1751"/>
    </location>
</feature>
<dbReference type="InterPro" id="IPR036291">
    <property type="entry name" value="NAD(P)-bd_dom_sf"/>
</dbReference>
<dbReference type="Pfam" id="PF15405">
    <property type="entry name" value="PH_5"/>
    <property type="match status" value="1"/>
</dbReference>
<evidence type="ECO:0000256" key="5">
    <source>
        <dbReference type="SAM" id="MobiDB-lite"/>
    </source>
</evidence>
<dbReference type="GO" id="GO:0005509">
    <property type="term" value="F:calcium ion binding"/>
    <property type="evidence" value="ECO:0007669"/>
    <property type="project" value="InterPro"/>
</dbReference>
<dbReference type="InterPro" id="IPR000219">
    <property type="entry name" value="DH_dom"/>
</dbReference>
<dbReference type="Proteomes" id="UP000825438">
    <property type="component" value="Chromosome I"/>
</dbReference>
<dbReference type="SUPFAM" id="SSF48065">
    <property type="entry name" value="DBL homology domain (DH-domain)"/>
    <property type="match status" value="1"/>
</dbReference>
<evidence type="ECO:0000256" key="3">
    <source>
        <dbReference type="ARBA" id="ARBA00022837"/>
    </source>
</evidence>
<feature type="compositionally biased region" description="Polar residues" evidence="5">
    <location>
        <begin position="290"/>
        <end position="301"/>
    </location>
</feature>
<reference evidence="10" key="1">
    <citation type="submission" date="2021-06" db="EMBL/GenBank/DDBJ databases">
        <title>Candida auris outbreak in lebanese hospital.</title>
        <authorList>
            <person name="Finianos M."/>
        </authorList>
    </citation>
    <scope>NUCLEOTIDE SEQUENCE</scope>
    <source>
        <strain evidence="10">CA7LBN</strain>
    </source>
</reference>
<dbReference type="SMART" id="SM00233">
    <property type="entry name" value="PH"/>
    <property type="match status" value="1"/>
</dbReference>
<evidence type="ECO:0000259" key="7">
    <source>
        <dbReference type="PROSITE" id="PS50010"/>
    </source>
</evidence>
<dbReference type="SUPFAM" id="SSF50729">
    <property type="entry name" value="PH domain-like"/>
    <property type="match status" value="1"/>
</dbReference>
<dbReference type="InterPro" id="IPR011993">
    <property type="entry name" value="PH-like_dom_sf"/>
</dbReference>
<feature type="compositionally biased region" description="Polar residues" evidence="5">
    <location>
        <begin position="78"/>
        <end position="121"/>
    </location>
</feature>
<dbReference type="InterPro" id="IPR057283">
    <property type="entry name" value="RGF3_WH"/>
</dbReference>
<dbReference type="InterPro" id="IPR002347">
    <property type="entry name" value="SDR_fam"/>
</dbReference>
<sequence length="1759" mass="197270">MMTSQNMGSPQSGNSISFNPPASITSPPLPPRELPKPIITTHFEDDSVEINEDSILSYECPRPMGPKQLSTDHEYFTTDMSQQDHNLQPSSANPSTNDELFSASPGTQNSFPTSPSLSTMESSRRKSFSKRRFQNLSQGGTSPFSPPEMINTIRYEQEQMASLQIPPRPKGSVAGPDLGTSPPYPIDNDILIDSDDNQSIFNSHDEPNKSTPSRIPTLLGENLSPTSPSRVNFITSSTYHNDIAHSSPPIEYRPAQFESRYGPYESPSGSPLRSPGYPSRRSSYFADYSRSPSPTKGSGKQQWYVGDQSFQSNDTTYDEAEESPEERIPRWSLLETDQSEFYDEMDPYPSSVNKFDYSVLPELPSTHDQYETSEVITSDILNEIPRGMVSVKRKHDSLPPVPLDLPRLPFSSSSLNSQHFAACSSVWSLKEVFNWCLKLKCWLHDSSISEVELKKALVKLVIFHKRNVAVDIINRNVTHMLQSLTQANAMEVETVAESGGGEICHVNFFENVEVNAVFVELTDCYGFDKDHQWEEKSDNLLSCYSSKCHINAWIEHKNRMESTNMEDFELGPDWASHWQLTALDMDLDPQITKRQSFLFDLIKFEQKFIQRAECFVNIVGPDFIRTATAAASSSIVTSLSKFRDDVLTPAKELLEIHKSVLMEPLLKVLIREGRLITDVVSIANFYSTWSKSSRDALLRYMGVVPMIEDILQNHILKKWDESLRTNPTVKELQVNGNMLLLSTFNSRYQQLPLQLSDIRKTYNATDSEFKELTNTIENIKKLGSKVNAMKVHADNIHALRRIEKQLTWKSNVVQPKLNLHSKSRKFFYRGNLTRKGDLKINTHAVHVIVLDNYILLTEKSKSARSVSYKVVENPIPLDFVILENRERETGTLATITTPISNNSVSDNKEIESADADEATFPFKLRCAGRGKSQAYTFYAESENERKKWFTGILQARSNLLKKVEPLAPYRVEGTECAFFAYESNDRMLKLPICPSNDPLQINSKDTSVLLKQRGASPDLYSSNNDSIVVGRVKCSERFLYKGITFHLIGLSAGLYCSDLQNRWKRMINSTSVTKITALPAFKVIIVLANKTLKYYSLPQFVDVYFERKETLQSTMLSNDQIQFYEVGRHRGVTTLFLAKKKNAGVTNFKVFTVETDNNGIFSSFFLLKRFYIQADCYGLSVFNTTIAIHTQRGFEILDLNRLQPRTVPELPAQESINKKIDVYSRKGTTQGSEQIRRMLSHSGIKPMGMFKLNNNKEFLLVYNECAIFVNKSGKLSRNNVVKFDFKPRATEFHDNELFIVNDEVVEIWSISDQANGTNMLHQVITGKDISLINSETINGKTAVVTGGTRGLGLYAAEGLVKNGIKTIVITSRKDKACQEAKAHLEKIAKDDGKAVEVIAIPADISKESDCQRFFDEVSKKVSQVDILIANAGASWGASLEEHPIAAVKKVLDLNVVAVFHTIKLFAPLLEKAGKENDPARVIIMSSVASLVAADPVGTYGYLASKAGVSHLGKNLAVQLGPRNITVNSLAPGFFPTKMSQGLLDMAGEMMKETNPRKRLGVKEDLINAVMFLVARQSNYINGIVLPIDGGSHVGESFMEGTNFDREEIDRLRKRFMKLDSDGSGAIDKNEFLAIPGISSNPLSSRLMDVFDEDHDGTIDFQEFITGLSAFSGKSSRLEKLRFAFKIYDIDRDGFIGNGELFIVMKMMVGKNLQDEELQQIVDKTISEADADGDGRLSFEEFKNAVDSTSVASALTLNNI</sequence>
<dbReference type="PANTHER" id="PTHR46572:SF1">
    <property type="entry name" value="RHO1 GUANINE NUCLEOTIDE EXCHANGE FACTOR TUS1"/>
    <property type="match status" value="1"/>
</dbReference>
<dbReference type="Gene3D" id="1.10.238.10">
    <property type="entry name" value="EF-hand"/>
    <property type="match status" value="1"/>
</dbReference>
<keyword evidence="4" id="KW-0521">NADP</keyword>
<dbReference type="PROSITE" id="PS50003">
    <property type="entry name" value="PH_DOMAIN"/>
    <property type="match status" value="1"/>
</dbReference>
<dbReference type="InterPro" id="IPR052233">
    <property type="entry name" value="Rho-type_GEFs"/>
</dbReference>
<feature type="domain" description="EF-hand" evidence="9">
    <location>
        <begin position="1645"/>
        <end position="1673"/>
    </location>
</feature>
<dbReference type="CDD" id="cd00051">
    <property type="entry name" value="EFh"/>
    <property type="match status" value="1"/>
</dbReference>
<evidence type="ECO:0000256" key="2">
    <source>
        <dbReference type="ARBA" id="ARBA00022658"/>
    </source>
</evidence>
<dbReference type="Pfam" id="PF00106">
    <property type="entry name" value="adh_short"/>
    <property type="match status" value="1"/>
</dbReference>
<dbReference type="Gene3D" id="3.40.50.720">
    <property type="entry name" value="NAD(P)-binding Rossmann-like Domain"/>
    <property type="match status" value="1"/>
</dbReference>
<dbReference type="PROSITE" id="PS50219">
    <property type="entry name" value="CNH"/>
    <property type="match status" value="1"/>
</dbReference>
<dbReference type="PANTHER" id="PTHR46572">
    <property type="entry name" value="RHO1 GDP-GTP EXCHANGE PROTEIN 1-RELATED"/>
    <property type="match status" value="1"/>
</dbReference>
<dbReference type="FunFam" id="1.10.238.10:FF:000001">
    <property type="entry name" value="Calmodulin 1"/>
    <property type="match status" value="1"/>
</dbReference>
<dbReference type="SUPFAM" id="SSF47473">
    <property type="entry name" value="EF-hand"/>
    <property type="match status" value="1"/>
</dbReference>
<dbReference type="Pfam" id="PF23582">
    <property type="entry name" value="WHD_RGF3"/>
    <property type="match status" value="1"/>
</dbReference>
<evidence type="ECO:0000256" key="4">
    <source>
        <dbReference type="ARBA" id="ARBA00022857"/>
    </source>
</evidence>
<dbReference type="Pfam" id="PF13499">
    <property type="entry name" value="EF-hand_7"/>
    <property type="match status" value="2"/>
</dbReference>
<organism evidence="10">
    <name type="scientific">Candidozyma auris</name>
    <name type="common">Yeast</name>
    <name type="synonym">Candida auris</name>
    <dbReference type="NCBI Taxonomy" id="498019"/>
    <lineage>
        <taxon>Eukaryota</taxon>
        <taxon>Fungi</taxon>
        <taxon>Dikarya</taxon>
        <taxon>Ascomycota</taxon>
        <taxon>Saccharomycotina</taxon>
        <taxon>Pichiomycetes</taxon>
        <taxon>Metschnikowiaceae</taxon>
        <taxon>Candidozyma</taxon>
    </lineage>
</organism>
<dbReference type="InterPro" id="IPR002048">
    <property type="entry name" value="EF_hand_dom"/>
</dbReference>
<evidence type="ECO:0000313" key="10">
    <source>
        <dbReference type="EMBL" id="QWW22730.1"/>
    </source>
</evidence>
<feature type="compositionally biased region" description="Polar residues" evidence="5">
    <location>
        <begin position="1"/>
        <end position="18"/>
    </location>
</feature>
<accession>A0A8F2VZT0</accession>
<evidence type="ECO:0000259" key="6">
    <source>
        <dbReference type="PROSITE" id="PS50003"/>
    </source>
</evidence>
<protein>
    <recommendedName>
        <fullName evidence="11">Protein phosphatase 2B regulatory subunit</fullName>
    </recommendedName>
</protein>
<gene>
    <name evidence="10" type="ORF">CA7LBN_001476</name>
</gene>
<keyword evidence="3" id="KW-0106">Calcium</keyword>
<feature type="domain" description="CNH" evidence="8">
    <location>
        <begin position="1029"/>
        <end position="1339"/>
    </location>
</feature>
<dbReference type="InterPro" id="IPR011992">
    <property type="entry name" value="EF-hand-dom_pair"/>
</dbReference>